<dbReference type="PRINTS" id="PR00478">
    <property type="entry name" value="PHRIBLKINASE"/>
</dbReference>
<evidence type="ECO:0000313" key="9">
    <source>
        <dbReference type="EMBL" id="KAF7598977.1"/>
    </source>
</evidence>
<dbReference type="Proteomes" id="UP000216107">
    <property type="component" value="Unassembled WGS sequence"/>
</dbReference>
<keyword evidence="3" id="KW-0808">Transferase</keyword>
<dbReference type="NCBIfam" id="NF011997">
    <property type="entry name" value="PRK15453.1"/>
    <property type="match status" value="1"/>
</dbReference>
<dbReference type="SUPFAM" id="SSF52540">
    <property type="entry name" value="P-loop containing nucleoside triphosphate hydrolases"/>
    <property type="match status" value="1"/>
</dbReference>
<evidence type="ECO:0000313" key="11">
    <source>
        <dbReference type="Proteomes" id="UP000216107"/>
    </source>
</evidence>
<gene>
    <name evidence="9" type="ORF">BGI27_10205</name>
    <name evidence="10" type="ORF">CGU29_09645</name>
</gene>
<dbReference type="GO" id="GO:0005524">
    <property type="term" value="F:ATP binding"/>
    <property type="evidence" value="ECO:0007669"/>
    <property type="project" value="UniProtKB-KW"/>
</dbReference>
<dbReference type="RefSeq" id="WP_095524783.1">
    <property type="nucleotide sequence ID" value="NZ_MDUX01000031.1"/>
</dbReference>
<accession>A0A272ESD5</accession>
<dbReference type="Pfam" id="PF00485">
    <property type="entry name" value="PRK"/>
    <property type="match status" value="1"/>
</dbReference>
<dbReference type="Gene3D" id="3.40.50.300">
    <property type="entry name" value="P-loop containing nucleotide triphosphate hydrolases"/>
    <property type="match status" value="1"/>
</dbReference>
<keyword evidence="5 10" id="KW-0418">Kinase</keyword>
<dbReference type="Proteomes" id="UP000623509">
    <property type="component" value="Unassembled WGS sequence"/>
</dbReference>
<evidence type="ECO:0000313" key="10">
    <source>
        <dbReference type="EMBL" id="PAS92956.1"/>
    </source>
</evidence>
<dbReference type="AlphaFoldDB" id="A0A272ESD5"/>
<evidence type="ECO:0000256" key="4">
    <source>
        <dbReference type="ARBA" id="ARBA00022741"/>
    </source>
</evidence>
<evidence type="ECO:0000256" key="6">
    <source>
        <dbReference type="ARBA" id="ARBA00022840"/>
    </source>
</evidence>
<dbReference type="EC" id="2.7.1.19" evidence="2"/>
<evidence type="ECO:0000256" key="7">
    <source>
        <dbReference type="ARBA" id="ARBA00047663"/>
    </source>
</evidence>
<comment type="caution">
    <text evidence="10">The sequence shown here is derived from an EMBL/GenBank/DDBJ whole genome shotgun (WGS) entry which is preliminary data.</text>
</comment>
<evidence type="ECO:0000256" key="3">
    <source>
        <dbReference type="ARBA" id="ARBA00022679"/>
    </source>
</evidence>
<feature type="domain" description="Phosphoribulokinase/uridine kinase" evidence="8">
    <location>
        <begin position="7"/>
        <end position="215"/>
    </location>
</feature>
<name>A0A272ESD5_9RHOO</name>
<dbReference type="InterPro" id="IPR027417">
    <property type="entry name" value="P-loop_NTPase"/>
</dbReference>
<dbReference type="InterPro" id="IPR006083">
    <property type="entry name" value="PRK/URK"/>
</dbReference>
<dbReference type="EMBL" id="NMRN01000026">
    <property type="protein sequence ID" value="PAS92956.1"/>
    <property type="molecule type" value="Genomic_DNA"/>
</dbReference>
<dbReference type="InterPro" id="IPR006082">
    <property type="entry name" value="PRK"/>
</dbReference>
<evidence type="ECO:0000313" key="12">
    <source>
        <dbReference type="Proteomes" id="UP000623509"/>
    </source>
</evidence>
<keyword evidence="4" id="KW-0547">Nucleotide-binding</keyword>
<proteinExistence type="inferred from homology"/>
<protein>
    <recommendedName>
        <fullName evidence="2">phosphoribulokinase</fullName>
        <ecNumber evidence="2">2.7.1.19</ecNumber>
    </recommendedName>
</protein>
<evidence type="ECO:0000256" key="5">
    <source>
        <dbReference type="ARBA" id="ARBA00022777"/>
    </source>
</evidence>
<organism evidence="10 11">
    <name type="scientific">Candidatus Dactylopiibacterium carminicum</name>
    <dbReference type="NCBI Taxonomy" id="857335"/>
    <lineage>
        <taxon>Bacteria</taxon>
        <taxon>Pseudomonadati</taxon>
        <taxon>Pseudomonadota</taxon>
        <taxon>Betaproteobacteria</taxon>
        <taxon>Rhodocyclales</taxon>
        <taxon>Rhodocyclaceae</taxon>
        <taxon>Candidatus Dactylopiibacterium</taxon>
    </lineage>
</organism>
<dbReference type="EMBL" id="MDUX01000031">
    <property type="protein sequence ID" value="KAF7598977.1"/>
    <property type="molecule type" value="Genomic_DNA"/>
</dbReference>
<dbReference type="GO" id="GO:0008974">
    <property type="term" value="F:phosphoribulokinase activity"/>
    <property type="evidence" value="ECO:0007669"/>
    <property type="project" value="UniProtKB-EC"/>
</dbReference>
<evidence type="ECO:0000256" key="1">
    <source>
        <dbReference type="ARBA" id="ARBA00009719"/>
    </source>
</evidence>
<evidence type="ECO:0000256" key="2">
    <source>
        <dbReference type="ARBA" id="ARBA00012042"/>
    </source>
</evidence>
<comment type="similarity">
    <text evidence="1">Belongs to the phosphoribulokinase family.</text>
</comment>
<reference evidence="10 11" key="2">
    <citation type="submission" date="2017-07" db="EMBL/GenBank/DDBJ databases">
        <title>Candidatus Dactylopiibacterium carminicum, a nitrogen-fixing symbiont of the cochineal insect Dactylopius coccus and Dactylopius opuntiae (Hemiptera: Coccoidea: Dactylopiidae).</title>
        <authorList>
            <person name="Vera A."/>
        </authorList>
    </citation>
    <scope>NUCLEOTIDE SEQUENCE [LARGE SCALE GENOMIC DNA]</scope>
    <source>
        <strain evidence="10 11">NFDCM</strain>
    </source>
</reference>
<keyword evidence="6" id="KW-0067">ATP-binding</keyword>
<evidence type="ECO:0000259" key="8">
    <source>
        <dbReference type="Pfam" id="PF00485"/>
    </source>
</evidence>
<dbReference type="OrthoDB" id="9773443at2"/>
<comment type="catalytic activity">
    <reaction evidence="7">
        <text>D-ribulose 5-phosphate + ATP = D-ribulose 1,5-bisphosphate + ADP + H(+)</text>
        <dbReference type="Rhea" id="RHEA:19365"/>
        <dbReference type="ChEBI" id="CHEBI:15378"/>
        <dbReference type="ChEBI" id="CHEBI:30616"/>
        <dbReference type="ChEBI" id="CHEBI:57870"/>
        <dbReference type="ChEBI" id="CHEBI:58121"/>
        <dbReference type="ChEBI" id="CHEBI:456216"/>
        <dbReference type="EC" id="2.7.1.19"/>
    </reaction>
</comment>
<keyword evidence="12" id="KW-1185">Reference proteome</keyword>
<sequence length="293" mass="32770">MSERHPIIAVTGSSGAGTTTISRTFGHIFRREGIRAARIEGDAFHRYSRVEMRELIALAEQAGRRSPSHFGPEANLFADLESVFAEYGTSGRGRTRHYLHEAGDAVRFGQEAGSFSPWEALPEDSELLFYEGLHGGVVNDEVDIASHVDLLIGVVPTINLEWIQKVMRDTQERGYSLASVQDTILRRMHDYVHTIVPQFARTHINFQRVPIVDTSNPFIARDVPLPNETLVVISFRSREGVDFPGLLAMLHGSWMTRPNTIVVPGGELELALQVVLLPRIKALLERRERALKA</sequence>
<reference evidence="9 12" key="1">
    <citation type="submission" date="2016-08" db="EMBL/GenBank/DDBJ databases">
        <title>Candidatus Dactylopiibacterium carminicum genome sequence.</title>
        <authorList>
            <person name="Ramirez-Puebla S.T."/>
            <person name="Ormeno-Orrillo E."/>
            <person name="Vera-Ponce De Leon A."/>
            <person name="Luis L."/>
            <person name="Sanchez-Flores A."/>
            <person name="Monica R."/>
            <person name="Martinez-Romero E."/>
        </authorList>
    </citation>
    <scope>NUCLEOTIDE SEQUENCE [LARGE SCALE GENOMIC DNA]</scope>
    <source>
        <strain evidence="9">END1</strain>
    </source>
</reference>
<dbReference type="GO" id="GO:0005975">
    <property type="term" value="P:carbohydrate metabolic process"/>
    <property type="evidence" value="ECO:0007669"/>
    <property type="project" value="InterPro"/>
</dbReference>